<evidence type="ECO:0000256" key="2">
    <source>
        <dbReference type="ARBA" id="ARBA00023002"/>
    </source>
</evidence>
<protein>
    <submittedName>
        <fullName evidence="4">Oxidoreductase</fullName>
    </submittedName>
</protein>
<dbReference type="KEGG" id="npz:ACX27_29775"/>
<accession>A0A0M3V6R2</accession>
<dbReference type="InterPro" id="IPR020904">
    <property type="entry name" value="Sc_DH/Rdtase_CS"/>
</dbReference>
<dbReference type="Pfam" id="PF00106">
    <property type="entry name" value="adh_short"/>
    <property type="match status" value="1"/>
</dbReference>
<evidence type="ECO:0000256" key="1">
    <source>
        <dbReference type="ARBA" id="ARBA00006484"/>
    </source>
</evidence>
<comment type="similarity">
    <text evidence="1 3">Belongs to the short-chain dehydrogenases/reductases (SDR) family.</text>
</comment>
<name>A0A0M3V6R2_9NOSO</name>
<evidence type="ECO:0000313" key="5">
    <source>
        <dbReference type="Proteomes" id="UP000062645"/>
    </source>
</evidence>
<keyword evidence="2" id="KW-0560">Oxidoreductase</keyword>
<dbReference type="PRINTS" id="PR00081">
    <property type="entry name" value="GDHRDH"/>
</dbReference>
<dbReference type="PRINTS" id="PR00080">
    <property type="entry name" value="SDRFAMILY"/>
</dbReference>
<dbReference type="InterPro" id="IPR002347">
    <property type="entry name" value="SDR_fam"/>
</dbReference>
<dbReference type="PANTHER" id="PTHR43115">
    <property type="entry name" value="DEHYDROGENASE/REDUCTASE SDR FAMILY MEMBER 11"/>
    <property type="match status" value="1"/>
</dbReference>
<dbReference type="InterPro" id="IPR036291">
    <property type="entry name" value="NAD(P)-bd_dom_sf"/>
</dbReference>
<dbReference type="PATRIC" id="fig|224013.5.peg.7111"/>
<dbReference type="Proteomes" id="UP000062645">
    <property type="component" value="Chromosome"/>
</dbReference>
<sequence length="249" mass="26451">MTIKLNGKVAIITGASSGIGEATAIALAAEGATVAIAARRSDRLEALAKRIAASGGKALPIVTDITDETQANNLIHKTNAQLGQVDILVNNAGVALTGNIDGGNTSDWRRMFDINVFGVLYTTHAVLPIFKAQGSGHIVNISSVAGRIARAGVGIYNATKWGVNAFSESLRQEVLKDNIRVTIIEPGLVETEINNHVTDPVAKKNVEERLKAITPLQSEDIAAAITYAVTQPHHVNVNEILIRPTLQER</sequence>
<dbReference type="PIRSF" id="PIRSF000126">
    <property type="entry name" value="11-beta-HSD1"/>
    <property type="match status" value="1"/>
</dbReference>
<dbReference type="CDD" id="cd08934">
    <property type="entry name" value="CAD_SDR_c"/>
    <property type="match status" value="1"/>
</dbReference>
<dbReference type="PANTHER" id="PTHR43115:SF4">
    <property type="entry name" value="DEHYDROGENASE_REDUCTASE SDR FAMILY MEMBER 11"/>
    <property type="match status" value="1"/>
</dbReference>
<dbReference type="STRING" id="224013.ACX27_29775"/>
<dbReference type="Gene3D" id="3.40.50.720">
    <property type="entry name" value="NAD(P)-binding Rossmann-like Domain"/>
    <property type="match status" value="1"/>
</dbReference>
<proteinExistence type="inferred from homology"/>
<dbReference type="FunFam" id="3.40.50.720:FF:000047">
    <property type="entry name" value="NADP-dependent L-serine/L-allo-threonine dehydrogenase"/>
    <property type="match status" value="1"/>
</dbReference>
<reference evidence="4 5" key="2">
    <citation type="journal article" date="2016" name="Genome Announc.">
        <title>Draft Genome Sequence of the N2-Fixing Cyanobacterium Nostoc piscinale CENA21, Isolated from the Brazilian Amazon Floodplain.</title>
        <authorList>
            <person name="Leao T."/>
            <person name="Guimaraes P.I."/>
            <person name="de Melo A.G."/>
            <person name="Ramos R.T."/>
            <person name="Leao P.N."/>
            <person name="Silva A."/>
            <person name="Fiore M.F."/>
            <person name="Schneider M.P."/>
        </authorList>
    </citation>
    <scope>NUCLEOTIDE SEQUENCE [LARGE SCALE GENOMIC DNA]</scope>
    <source>
        <strain evidence="4 5">CENA21</strain>
    </source>
</reference>
<keyword evidence="5" id="KW-1185">Reference proteome</keyword>
<evidence type="ECO:0000256" key="3">
    <source>
        <dbReference type="RuleBase" id="RU000363"/>
    </source>
</evidence>
<gene>
    <name evidence="4" type="ORF">ACX27_29775</name>
</gene>
<dbReference type="OrthoDB" id="9775296at2"/>
<organism evidence="4 5">
    <name type="scientific">Nostoc piscinale CENA21</name>
    <dbReference type="NCBI Taxonomy" id="224013"/>
    <lineage>
        <taxon>Bacteria</taxon>
        <taxon>Bacillati</taxon>
        <taxon>Cyanobacteriota</taxon>
        <taxon>Cyanophyceae</taxon>
        <taxon>Nostocales</taxon>
        <taxon>Nostocaceae</taxon>
        <taxon>Nostoc</taxon>
    </lineage>
</organism>
<dbReference type="RefSeq" id="WP_062297873.1">
    <property type="nucleotide sequence ID" value="NZ_CP012036.1"/>
</dbReference>
<dbReference type="GO" id="GO:0016616">
    <property type="term" value="F:oxidoreductase activity, acting on the CH-OH group of donors, NAD or NADP as acceptor"/>
    <property type="evidence" value="ECO:0007669"/>
    <property type="project" value="UniProtKB-ARBA"/>
</dbReference>
<dbReference type="EMBL" id="CP012036">
    <property type="protein sequence ID" value="ALF56093.1"/>
    <property type="molecule type" value="Genomic_DNA"/>
</dbReference>
<reference evidence="5" key="1">
    <citation type="submission" date="2015-07" db="EMBL/GenBank/DDBJ databases">
        <title>Genome Of Nitrogen-Fixing Cyanobacterium Nostoc piscinale CENA21 From Solimoes/Amazon River Floodplain Sediments And Comparative Genomics To Uncover Biosynthetic Natural Products Potential.</title>
        <authorList>
            <person name="Leao T.F."/>
            <person name="Leao P.N."/>
            <person name="Guimaraes P.I."/>
            <person name="de Melo A.G.C."/>
            <person name="Ramos R.T.J."/>
            <person name="Silva A."/>
            <person name="Fiore M.F."/>
            <person name="Schneider M.P.C."/>
        </authorList>
    </citation>
    <scope>NUCLEOTIDE SEQUENCE [LARGE SCALE GENOMIC DNA]</scope>
    <source>
        <strain evidence="5">CENA21</strain>
    </source>
</reference>
<evidence type="ECO:0000313" key="4">
    <source>
        <dbReference type="EMBL" id="ALF56093.1"/>
    </source>
</evidence>
<dbReference type="SUPFAM" id="SSF51735">
    <property type="entry name" value="NAD(P)-binding Rossmann-fold domains"/>
    <property type="match status" value="1"/>
</dbReference>
<dbReference type="PROSITE" id="PS00061">
    <property type="entry name" value="ADH_SHORT"/>
    <property type="match status" value="1"/>
</dbReference>
<dbReference type="AlphaFoldDB" id="A0A0M3V6R2"/>